<dbReference type="GeneID" id="27363790"/>
<dbReference type="RefSeq" id="XP_016256196.1">
    <property type="nucleotide sequence ID" value="XM_016413428.1"/>
</dbReference>
<organism evidence="2 3">
    <name type="scientific">Exophiala oligosperma</name>
    <dbReference type="NCBI Taxonomy" id="215243"/>
    <lineage>
        <taxon>Eukaryota</taxon>
        <taxon>Fungi</taxon>
        <taxon>Dikarya</taxon>
        <taxon>Ascomycota</taxon>
        <taxon>Pezizomycotina</taxon>
        <taxon>Eurotiomycetes</taxon>
        <taxon>Chaetothyriomycetidae</taxon>
        <taxon>Chaetothyriales</taxon>
        <taxon>Herpotrichiellaceae</taxon>
        <taxon>Exophiala</taxon>
    </lineage>
</organism>
<dbReference type="HOGENOM" id="CLU_1540062_0_0_1"/>
<dbReference type="AlphaFoldDB" id="A0A0D2D198"/>
<keyword evidence="3" id="KW-1185">Reference proteome</keyword>
<evidence type="ECO:0000313" key="2">
    <source>
        <dbReference type="EMBL" id="KIW35980.1"/>
    </source>
</evidence>
<dbReference type="OrthoDB" id="4357582at2759"/>
<proteinExistence type="predicted"/>
<sequence length="174" mass="20227">MEDRLAARRQAEQDRLREKRNFRHWESQATDEVVLKPIKPKTENGYNRMLDAWDKFSARRRGASPFHLKTLKQFLKWYCDGRKGRIPAADDDDEDDGVDDGEGEEDADRELRMTQDSVYTCWKSFLSGWQRRETTSFPKHIQTTIKTTTKFALVNFGETTGTTSTVNHTASVFT</sequence>
<feature type="region of interest" description="Disordered" evidence="1">
    <location>
        <begin position="84"/>
        <end position="110"/>
    </location>
</feature>
<feature type="compositionally biased region" description="Acidic residues" evidence="1">
    <location>
        <begin position="89"/>
        <end position="108"/>
    </location>
</feature>
<evidence type="ECO:0000256" key="1">
    <source>
        <dbReference type="SAM" id="MobiDB-lite"/>
    </source>
</evidence>
<dbReference type="EMBL" id="KN847385">
    <property type="protein sequence ID" value="KIW35980.1"/>
    <property type="molecule type" value="Genomic_DNA"/>
</dbReference>
<accession>A0A0D2D198</accession>
<protein>
    <submittedName>
        <fullName evidence="2">Uncharacterized protein</fullName>
    </submittedName>
</protein>
<evidence type="ECO:0000313" key="3">
    <source>
        <dbReference type="Proteomes" id="UP000053342"/>
    </source>
</evidence>
<reference evidence="2 3" key="1">
    <citation type="submission" date="2015-01" db="EMBL/GenBank/DDBJ databases">
        <title>The Genome Sequence of Exophiala oligosperma CBS72588.</title>
        <authorList>
            <consortium name="The Broad Institute Genomics Platform"/>
            <person name="Cuomo C."/>
            <person name="de Hoog S."/>
            <person name="Gorbushina A."/>
            <person name="Stielow B."/>
            <person name="Teixiera M."/>
            <person name="Abouelleil A."/>
            <person name="Chapman S.B."/>
            <person name="Priest M."/>
            <person name="Young S.K."/>
            <person name="Wortman J."/>
            <person name="Nusbaum C."/>
            <person name="Birren B."/>
        </authorList>
    </citation>
    <scope>NUCLEOTIDE SEQUENCE [LARGE SCALE GENOMIC DNA]</scope>
    <source>
        <strain evidence="2 3">CBS 72588</strain>
    </source>
</reference>
<dbReference type="Proteomes" id="UP000053342">
    <property type="component" value="Unassembled WGS sequence"/>
</dbReference>
<dbReference type="STRING" id="215243.A0A0D2D198"/>
<dbReference type="VEuPathDB" id="FungiDB:PV06_11716"/>
<name>A0A0D2D198_9EURO</name>
<gene>
    <name evidence="2" type="ORF">PV06_11716</name>
</gene>